<dbReference type="InterPro" id="IPR003331">
    <property type="entry name" value="UDP_GlcNAc_Epimerase_2_dom"/>
</dbReference>
<evidence type="ECO:0000313" key="2">
    <source>
        <dbReference type="EMBL" id="KKL71074.1"/>
    </source>
</evidence>
<evidence type="ECO:0000259" key="1">
    <source>
        <dbReference type="Pfam" id="PF02350"/>
    </source>
</evidence>
<organism evidence="2">
    <name type="scientific">marine sediment metagenome</name>
    <dbReference type="NCBI Taxonomy" id="412755"/>
    <lineage>
        <taxon>unclassified sequences</taxon>
        <taxon>metagenomes</taxon>
        <taxon>ecological metagenomes</taxon>
    </lineage>
</organism>
<accession>A0A0F9EAU9</accession>
<feature type="domain" description="UDP-N-acetylglucosamine 2-epimerase" evidence="1">
    <location>
        <begin position="1"/>
        <end position="78"/>
    </location>
</feature>
<dbReference type="Pfam" id="PF02350">
    <property type="entry name" value="Epimerase_2"/>
    <property type="match status" value="1"/>
</dbReference>
<name>A0A0F9EAU9_9ZZZZ</name>
<sequence length="80" mass="9049">MIDNLIHQVERLKNENASQFESSELKKDLGRYAFLTLHRPSNVDDGSTLTGIFQALNEISADSATVFPIHPSTRKMIDKF</sequence>
<dbReference type="Gene3D" id="3.40.50.2000">
    <property type="entry name" value="Glycogen Phosphorylase B"/>
    <property type="match status" value="1"/>
</dbReference>
<dbReference type="SUPFAM" id="SSF53756">
    <property type="entry name" value="UDP-Glycosyltransferase/glycogen phosphorylase"/>
    <property type="match status" value="1"/>
</dbReference>
<comment type="caution">
    <text evidence="2">The sequence shown here is derived from an EMBL/GenBank/DDBJ whole genome shotgun (WGS) entry which is preliminary data.</text>
</comment>
<protein>
    <recommendedName>
        <fullName evidence="1">UDP-N-acetylglucosamine 2-epimerase domain-containing protein</fullName>
    </recommendedName>
</protein>
<reference evidence="2" key="1">
    <citation type="journal article" date="2015" name="Nature">
        <title>Complex archaea that bridge the gap between prokaryotes and eukaryotes.</title>
        <authorList>
            <person name="Spang A."/>
            <person name="Saw J.H."/>
            <person name="Jorgensen S.L."/>
            <person name="Zaremba-Niedzwiedzka K."/>
            <person name="Martijn J."/>
            <person name="Lind A.E."/>
            <person name="van Eijk R."/>
            <person name="Schleper C."/>
            <person name="Guy L."/>
            <person name="Ettema T.J."/>
        </authorList>
    </citation>
    <scope>NUCLEOTIDE SEQUENCE</scope>
</reference>
<gene>
    <name evidence="2" type="ORF">LCGC14_2098550</name>
</gene>
<dbReference type="EMBL" id="LAZR01025699">
    <property type="protein sequence ID" value="KKL71074.1"/>
    <property type="molecule type" value="Genomic_DNA"/>
</dbReference>
<proteinExistence type="predicted"/>
<dbReference type="AlphaFoldDB" id="A0A0F9EAU9"/>